<dbReference type="FunFam" id="1.20.1740.10:FF:000022">
    <property type="entry name" value="Bumetanide-sensitive na-k-cl cotransport protein"/>
    <property type="match status" value="1"/>
</dbReference>
<evidence type="ECO:0000256" key="1">
    <source>
        <dbReference type="ARBA" id="ARBA00004651"/>
    </source>
</evidence>
<feature type="transmembrane region" description="Helical" evidence="15">
    <location>
        <begin position="519"/>
        <end position="540"/>
    </location>
</feature>
<comment type="similarity">
    <text evidence="2">Belongs to the SLC12A transporter family.</text>
</comment>
<feature type="transmembrane region" description="Helical" evidence="15">
    <location>
        <begin position="552"/>
        <end position="572"/>
    </location>
</feature>
<evidence type="ECO:0000256" key="15">
    <source>
        <dbReference type="SAM" id="Phobius"/>
    </source>
</evidence>
<dbReference type="PANTHER" id="PTHR11827:SF103">
    <property type="entry name" value="SODIUM CHLORIDE COTRANSPORTER 69, ISOFORM E"/>
    <property type="match status" value="1"/>
</dbReference>
<dbReference type="NCBIfam" id="TIGR00930">
    <property type="entry name" value="2a30"/>
    <property type="match status" value="1"/>
</dbReference>
<dbReference type="AlphaFoldDB" id="A0A0V1HX11"/>
<evidence type="ECO:0000256" key="13">
    <source>
        <dbReference type="ARBA" id="ARBA00023214"/>
    </source>
</evidence>
<dbReference type="Pfam" id="PF08403">
    <property type="entry name" value="AA_permease_N"/>
    <property type="match status" value="1"/>
</dbReference>
<evidence type="ECO:0000256" key="6">
    <source>
        <dbReference type="ARBA" id="ARBA00022847"/>
    </source>
</evidence>
<evidence type="ECO:0000259" key="17">
    <source>
        <dbReference type="Pfam" id="PF03522"/>
    </source>
</evidence>
<evidence type="ECO:0000256" key="10">
    <source>
        <dbReference type="ARBA" id="ARBA00023136"/>
    </source>
</evidence>
<evidence type="ECO:0000256" key="14">
    <source>
        <dbReference type="SAM" id="MobiDB-lite"/>
    </source>
</evidence>
<reference evidence="19 20" key="1">
    <citation type="submission" date="2015-01" db="EMBL/GenBank/DDBJ databases">
        <title>Evolution of Trichinella species and genotypes.</title>
        <authorList>
            <person name="Korhonen P.K."/>
            <person name="Edoardo P."/>
            <person name="Giuseppe L.R."/>
            <person name="Gasser R.B."/>
        </authorList>
    </citation>
    <scope>NUCLEOTIDE SEQUENCE [LARGE SCALE GENOMIC DNA]</scope>
    <source>
        <strain evidence="19">ISS1029</strain>
    </source>
</reference>
<evidence type="ECO:0000259" key="18">
    <source>
        <dbReference type="Pfam" id="PF08403"/>
    </source>
</evidence>
<dbReference type="Pfam" id="PF00324">
    <property type="entry name" value="AA_permease"/>
    <property type="match status" value="1"/>
</dbReference>
<dbReference type="GO" id="GO:0006884">
    <property type="term" value="P:cell volume homeostasis"/>
    <property type="evidence" value="ECO:0007669"/>
    <property type="project" value="TreeGrafter"/>
</dbReference>
<keyword evidence="20" id="KW-1185">Reference proteome</keyword>
<feature type="transmembrane region" description="Helical" evidence="15">
    <location>
        <begin position="365"/>
        <end position="386"/>
    </location>
</feature>
<evidence type="ECO:0000256" key="7">
    <source>
        <dbReference type="ARBA" id="ARBA00022989"/>
    </source>
</evidence>
<dbReference type="Gene3D" id="1.20.1740.10">
    <property type="entry name" value="Amino acid/polyamine transporter I"/>
    <property type="match status" value="1"/>
</dbReference>
<evidence type="ECO:0000313" key="20">
    <source>
        <dbReference type="Proteomes" id="UP000055024"/>
    </source>
</evidence>
<evidence type="ECO:0000256" key="3">
    <source>
        <dbReference type="ARBA" id="ARBA00022448"/>
    </source>
</evidence>
<dbReference type="GO" id="GO:0005886">
    <property type="term" value="C:plasma membrane"/>
    <property type="evidence" value="ECO:0007669"/>
    <property type="project" value="UniProtKB-SubCell"/>
</dbReference>
<evidence type="ECO:0000256" key="12">
    <source>
        <dbReference type="ARBA" id="ARBA00023201"/>
    </source>
</evidence>
<sequence>MELQPTADEKEGGDIPRISSRFQVNKVDADDAAGNVSANQVSQNSADDAEDTKAKQVKFCVADENLEDDTFHSNSNVNTRRGTFCKSFREVQTVERVPDINHYRNILSIEGAIASRPSLAELHEEHYGRENAGLENFKLLNPTVSNESKASTNVSSSAGLKLGWIQGVLMRCFLSILGTILFLRISWMAAYAGIGYGLLVIFIGAGVSVITSLSMCAICTNGDIKGGGAYFMISRSMGPEFGGSIGLIFAFANVVSASFCVVGFSETLRDVLKDADILLFDGGLNAIRLIGVLTAILIMGIVCVGISFESKAQVFMLFALAVSLVDFMVGTFLPLNDEKRSRGVTGYAWDTFSTNFFPEWRGETFFSVFSVYYPATTGIMAGANISGDLADPSTAIPLGTLLAILLTSLIYAGTLVITGSTVIRDASGKLDDLYNGTLTNCSVNGTCYFGISNYNQTLGLLGAWGPLIIAGIFAATLSSALSGFVSGPKLFQALGKDRLFPGISWFSVGYGKNDEPRRAYLLGFFLMLGIVSIEKSIQIIQLCSIVGDINTIAPIISNFFLACYALMNYAVFDASFAGSPGFRPSFKYYNQWLALFGALICIAIMFVISWWTSLVTFAFVGALYVYLHYRKPDVNWGSSGQAHSYKNALHAALKLSSTEEHVKNYRPQILVLTGNPMNRPSLVDFASSITKDNCLLLCGHIIPVTLQMKRNTMDKLVKQLYYWFQTRQVKSFYTYVISDSLNVGLRMLLQCTGIGKLRPNVVLIGFKNDWLHASIEEIRDYFLTIHTVFDQHCGLAILRLKKGLDLSEQMAKCDDSENGTSSANPNALTVGLLALNSHVESDECFALRQDSYMSSKDDSERTERKGADDDPFHSGEVLDFLAESSGPTQVTLPHVLDNMIPSVFKTTRNRHMSVDQRALLDEINQFQTKVKRGIIDVYWLFDDGGLGLLVPHLLTQAGSFMHGAKLRVFTVASSRSQLEREQRSMAALLSRFRIDYSGVVVIPDLSRQPSEKLIKEFNEFIKPYMVDSDSVAEHDELTKGIFIRDSDFVAQKSKTYRQLRIKELLQEHSTNAQLVVLTLPVPRKGVLPACLYLAWLDFVSKDVRCPLLFLRGNQQAVLTFYS</sequence>
<feature type="compositionally biased region" description="Polar residues" evidence="14">
    <location>
        <begin position="36"/>
        <end position="46"/>
    </location>
</feature>
<feature type="transmembrane region" description="Helical" evidence="15">
    <location>
        <begin position="315"/>
        <end position="335"/>
    </location>
</feature>
<dbReference type="GO" id="GO:0055078">
    <property type="term" value="P:sodium ion homeostasis"/>
    <property type="evidence" value="ECO:0007669"/>
    <property type="project" value="TreeGrafter"/>
</dbReference>
<organism evidence="19 20">
    <name type="scientific">Trichinella zimbabwensis</name>
    <dbReference type="NCBI Taxonomy" id="268475"/>
    <lineage>
        <taxon>Eukaryota</taxon>
        <taxon>Metazoa</taxon>
        <taxon>Ecdysozoa</taxon>
        <taxon>Nematoda</taxon>
        <taxon>Enoplea</taxon>
        <taxon>Dorylaimia</taxon>
        <taxon>Trichinellida</taxon>
        <taxon>Trichinellidae</taxon>
        <taxon>Trichinella</taxon>
    </lineage>
</organism>
<keyword evidence="10 15" id="KW-0472">Membrane</keyword>
<feature type="transmembrane region" description="Helical" evidence="15">
    <location>
        <begin position="168"/>
        <end position="190"/>
    </location>
</feature>
<feature type="region of interest" description="Disordered" evidence="14">
    <location>
        <begin position="1"/>
        <end position="52"/>
    </location>
</feature>
<keyword evidence="3" id="KW-0813">Transport</keyword>
<dbReference type="GO" id="GO:0055064">
    <property type="term" value="P:chloride ion homeostasis"/>
    <property type="evidence" value="ECO:0007669"/>
    <property type="project" value="TreeGrafter"/>
</dbReference>
<name>A0A0V1HX11_9BILA</name>
<dbReference type="STRING" id="268475.A0A0V1HX11"/>
<feature type="transmembrane region" description="Helical" evidence="15">
    <location>
        <begin position="593"/>
        <end position="626"/>
    </location>
</feature>
<protein>
    <submittedName>
        <fullName evidence="19">Solute carrier family 12 member 2</fullName>
    </submittedName>
</protein>
<dbReference type="InterPro" id="IPR013612">
    <property type="entry name" value="AA_permease_N"/>
</dbReference>
<evidence type="ECO:0000256" key="2">
    <source>
        <dbReference type="ARBA" id="ARBA00010593"/>
    </source>
</evidence>
<dbReference type="OrthoDB" id="2020542at2759"/>
<feature type="transmembrane region" description="Helical" evidence="15">
    <location>
        <begin position="285"/>
        <end position="308"/>
    </location>
</feature>
<evidence type="ECO:0000256" key="11">
    <source>
        <dbReference type="ARBA" id="ARBA00023180"/>
    </source>
</evidence>
<feature type="transmembrane region" description="Helical" evidence="15">
    <location>
        <begin position="463"/>
        <end position="486"/>
    </location>
</feature>
<evidence type="ECO:0000313" key="19">
    <source>
        <dbReference type="EMBL" id="KRZ15214.1"/>
    </source>
</evidence>
<keyword evidence="11" id="KW-0325">Glycoprotein</keyword>
<proteinExistence type="inferred from homology"/>
<keyword evidence="5 15" id="KW-0812">Transmembrane</keyword>
<dbReference type="PANTHER" id="PTHR11827">
    <property type="entry name" value="SOLUTE CARRIER FAMILY 12, CATION COTRANSPORTERS"/>
    <property type="match status" value="1"/>
</dbReference>
<evidence type="ECO:0000256" key="4">
    <source>
        <dbReference type="ARBA" id="ARBA00022475"/>
    </source>
</evidence>
<dbReference type="InterPro" id="IPR004842">
    <property type="entry name" value="SLC12A_fam"/>
</dbReference>
<keyword evidence="8" id="KW-0915">Sodium</keyword>
<dbReference type="GO" id="GO:0008511">
    <property type="term" value="F:sodium:potassium:chloride symporter activity"/>
    <property type="evidence" value="ECO:0007669"/>
    <property type="project" value="TreeGrafter"/>
</dbReference>
<feature type="domain" description="SLC12A transporter C-terminal" evidence="17">
    <location>
        <begin position="679"/>
        <end position="1122"/>
    </location>
</feature>
<dbReference type="InterPro" id="IPR004841">
    <property type="entry name" value="AA-permease/SLC12A_dom"/>
</dbReference>
<evidence type="ECO:0000256" key="5">
    <source>
        <dbReference type="ARBA" id="ARBA00022692"/>
    </source>
</evidence>
<keyword evidence="13" id="KW-0868">Chloride</keyword>
<comment type="subcellular location">
    <subcellularLocation>
        <location evidence="1">Cell membrane</location>
        <topology evidence="1">Multi-pass membrane protein</topology>
    </subcellularLocation>
</comment>
<evidence type="ECO:0000259" key="16">
    <source>
        <dbReference type="Pfam" id="PF00324"/>
    </source>
</evidence>
<dbReference type="EMBL" id="JYDP01000019">
    <property type="protein sequence ID" value="KRZ15214.1"/>
    <property type="molecule type" value="Genomic_DNA"/>
</dbReference>
<dbReference type="EMBL" id="JYDP01000019">
    <property type="protein sequence ID" value="KRZ15212.1"/>
    <property type="molecule type" value="Genomic_DNA"/>
</dbReference>
<keyword evidence="7 15" id="KW-1133">Transmembrane helix</keyword>
<feature type="transmembrane region" description="Helical" evidence="15">
    <location>
        <begin position="196"/>
        <end position="220"/>
    </location>
</feature>
<feature type="domain" description="Amino acid permease/ SLC12A" evidence="16">
    <location>
        <begin position="167"/>
        <end position="670"/>
    </location>
</feature>
<dbReference type="GO" id="GO:0055075">
    <property type="term" value="P:potassium ion homeostasis"/>
    <property type="evidence" value="ECO:0007669"/>
    <property type="project" value="TreeGrafter"/>
</dbReference>
<feature type="transmembrane region" description="Helical" evidence="15">
    <location>
        <begin position="241"/>
        <end position="265"/>
    </location>
</feature>
<comment type="caution">
    <text evidence="19">The sequence shown here is derived from an EMBL/GenBank/DDBJ whole genome shotgun (WGS) entry which is preliminary data.</text>
</comment>
<dbReference type="GO" id="GO:1990573">
    <property type="term" value="P:potassium ion import across plasma membrane"/>
    <property type="evidence" value="ECO:0007669"/>
    <property type="project" value="TreeGrafter"/>
</dbReference>
<evidence type="ECO:0000256" key="9">
    <source>
        <dbReference type="ARBA" id="ARBA00023065"/>
    </source>
</evidence>
<keyword evidence="6" id="KW-0769">Symport</keyword>
<dbReference type="Proteomes" id="UP000055024">
    <property type="component" value="Unassembled WGS sequence"/>
</dbReference>
<feature type="transmembrane region" description="Helical" evidence="15">
    <location>
        <begin position="398"/>
        <end position="423"/>
    </location>
</feature>
<dbReference type="InterPro" id="IPR018491">
    <property type="entry name" value="SLC12_C"/>
</dbReference>
<accession>A0A0V1HX11</accession>
<keyword evidence="12" id="KW-0739">Sodium transport</keyword>
<feature type="domain" description="Amino acid permease N-terminal" evidence="18">
    <location>
        <begin position="92"/>
        <end position="126"/>
    </location>
</feature>
<evidence type="ECO:0000256" key="8">
    <source>
        <dbReference type="ARBA" id="ARBA00023053"/>
    </source>
</evidence>
<gene>
    <name evidence="19" type="primary">SLC12A2</name>
    <name evidence="19" type="ORF">T11_13596</name>
</gene>
<keyword evidence="9" id="KW-0406">Ion transport</keyword>
<dbReference type="Pfam" id="PF03522">
    <property type="entry name" value="SLC12"/>
    <property type="match status" value="1"/>
</dbReference>
<keyword evidence="4" id="KW-1003">Cell membrane</keyword>